<dbReference type="InterPro" id="IPR001962">
    <property type="entry name" value="Asn_synthase"/>
</dbReference>
<keyword evidence="10" id="KW-0436">Ligase</keyword>
<evidence type="ECO:0000256" key="7">
    <source>
        <dbReference type="ARBA" id="ARBA00022962"/>
    </source>
</evidence>
<reference evidence="10 11" key="1">
    <citation type="submission" date="2021-03" db="EMBL/GenBank/DDBJ databases">
        <title>Caproiciproducens sp. nov. isolated from feces of cow.</title>
        <authorList>
            <person name="Choi J.-Y."/>
        </authorList>
    </citation>
    <scope>NUCLEOTIDE SEQUENCE [LARGE SCALE GENOMIC DNA]</scope>
    <source>
        <strain evidence="10 11">AGMB10547</strain>
    </source>
</reference>
<sequence length="617" mass="69593">MCGIAGFCDYNDNLSEEALFWRALAKRMGSKLKHRGPDDSGVHVSAHAALAHTRLAVVDIEGGKQPMTAAVGGFQYTIVYNGELYNTEELRSELKALGHTFETKSDTEVLLKCYIQFGFACAEKLNGIFAFAVDDEKRGCCYLCRDRFGVKPLFYSMENGRLIFASEIKALFEYPGINPVIDRQGLCEIFGIGPARTAGIGVFKNILEIKPGYIAVFDNQGFETYPYFKLKSYEHPDSYEDSVKEVRYLVEDAVTRQLVSDVPLCTFLSGGLDSSIITALAARNYQAQGKTLSTYSFDFIGNDKYFKPTAFQPGADKPWVAKMAEAFHTDHHYLECNNVTLADKLYDAVAAKDLPGMADVDSSLLYFCSLIKKNHVVGISGECADEIFGGYPWFHKKEAFEGHCFPWSPDLSIRTGLLIPEIADALHIEEYVNMRYEESIAAVPTLEGESAQEKRRREISFLNINWFMSTLLDRKDRSSMASGLEVRVPYADHRIVQYVFNTPWEYKCHGGVAKGLLRDAAKDWLPEDVLMRKKSPYPKTHNPAYEMIVKQRLAAIMSDEEEPIHRLISKTAAAELLSEKSDYGKPWFGQLMAGPQMMAYLLQINYWLKKYEIAIEL</sequence>
<accession>A0ABS7DPP8</accession>
<dbReference type="EC" id="6.3.5.4" evidence="3"/>
<evidence type="ECO:0000313" key="11">
    <source>
        <dbReference type="Proteomes" id="UP000719942"/>
    </source>
</evidence>
<gene>
    <name evidence="10" type="primary">asnB</name>
    <name evidence="10" type="ORF">J5W02_10760</name>
</gene>
<evidence type="ECO:0000259" key="9">
    <source>
        <dbReference type="PROSITE" id="PS51278"/>
    </source>
</evidence>
<evidence type="ECO:0000256" key="1">
    <source>
        <dbReference type="ARBA" id="ARBA00005187"/>
    </source>
</evidence>
<dbReference type="RefSeq" id="WP_219965698.1">
    <property type="nucleotide sequence ID" value="NZ_JAGFNZ010000004.1"/>
</dbReference>
<keyword evidence="7" id="KW-0315">Glutamine amidotransferase</keyword>
<dbReference type="InterPro" id="IPR017932">
    <property type="entry name" value="GATase_2_dom"/>
</dbReference>
<dbReference type="Gene3D" id="3.40.50.620">
    <property type="entry name" value="HUPs"/>
    <property type="match status" value="1"/>
</dbReference>
<evidence type="ECO:0000256" key="8">
    <source>
        <dbReference type="ARBA" id="ARBA00048741"/>
    </source>
</evidence>
<dbReference type="PIRSF" id="PIRSF001589">
    <property type="entry name" value="Asn_synthetase_glu-h"/>
    <property type="match status" value="1"/>
</dbReference>
<dbReference type="PANTHER" id="PTHR43284">
    <property type="entry name" value="ASPARAGINE SYNTHETASE (GLUTAMINE-HYDROLYZING)"/>
    <property type="match status" value="1"/>
</dbReference>
<organism evidence="10 11">
    <name type="scientific">Caproiciproducens faecalis</name>
    <dbReference type="NCBI Taxonomy" id="2820301"/>
    <lineage>
        <taxon>Bacteria</taxon>
        <taxon>Bacillati</taxon>
        <taxon>Bacillota</taxon>
        <taxon>Clostridia</taxon>
        <taxon>Eubacteriales</taxon>
        <taxon>Acutalibacteraceae</taxon>
        <taxon>Caproiciproducens</taxon>
    </lineage>
</organism>
<dbReference type="InterPro" id="IPR014729">
    <property type="entry name" value="Rossmann-like_a/b/a_fold"/>
</dbReference>
<dbReference type="SUPFAM" id="SSF52402">
    <property type="entry name" value="Adenine nucleotide alpha hydrolases-like"/>
    <property type="match status" value="1"/>
</dbReference>
<comment type="caution">
    <text evidence="10">The sequence shown here is derived from an EMBL/GenBank/DDBJ whole genome shotgun (WGS) entry which is preliminary data.</text>
</comment>
<dbReference type="NCBIfam" id="TIGR01536">
    <property type="entry name" value="asn_synth_AEB"/>
    <property type="match status" value="1"/>
</dbReference>
<dbReference type="CDD" id="cd01991">
    <property type="entry name" value="Asn_synthase_B_C"/>
    <property type="match status" value="1"/>
</dbReference>
<dbReference type="Proteomes" id="UP000719942">
    <property type="component" value="Unassembled WGS sequence"/>
</dbReference>
<dbReference type="InterPro" id="IPR033738">
    <property type="entry name" value="AsnB_N"/>
</dbReference>
<dbReference type="InterPro" id="IPR029055">
    <property type="entry name" value="Ntn_hydrolases_N"/>
</dbReference>
<dbReference type="GO" id="GO:0004066">
    <property type="term" value="F:asparagine synthase (glutamine-hydrolyzing) activity"/>
    <property type="evidence" value="ECO:0007669"/>
    <property type="project" value="UniProtKB-EC"/>
</dbReference>
<keyword evidence="6" id="KW-0028">Amino-acid biosynthesis</keyword>
<evidence type="ECO:0000256" key="3">
    <source>
        <dbReference type="ARBA" id="ARBA00012737"/>
    </source>
</evidence>
<dbReference type="Gene3D" id="3.60.20.10">
    <property type="entry name" value="Glutamine Phosphoribosylpyrophosphate, subunit 1, domain 1"/>
    <property type="match status" value="1"/>
</dbReference>
<dbReference type="SUPFAM" id="SSF56235">
    <property type="entry name" value="N-terminal nucleophile aminohydrolases (Ntn hydrolases)"/>
    <property type="match status" value="1"/>
</dbReference>
<evidence type="ECO:0000256" key="5">
    <source>
        <dbReference type="ARBA" id="ARBA00022840"/>
    </source>
</evidence>
<dbReference type="CDD" id="cd00712">
    <property type="entry name" value="AsnB"/>
    <property type="match status" value="1"/>
</dbReference>
<protein>
    <recommendedName>
        <fullName evidence="3">asparagine synthase (glutamine-hydrolyzing)</fullName>
        <ecNumber evidence="3">6.3.5.4</ecNumber>
    </recommendedName>
</protein>
<evidence type="ECO:0000256" key="4">
    <source>
        <dbReference type="ARBA" id="ARBA00022741"/>
    </source>
</evidence>
<dbReference type="Pfam" id="PF00733">
    <property type="entry name" value="Asn_synthase"/>
    <property type="match status" value="1"/>
</dbReference>
<dbReference type="EMBL" id="JAGFNZ010000004">
    <property type="protein sequence ID" value="MBW7573289.1"/>
    <property type="molecule type" value="Genomic_DNA"/>
</dbReference>
<keyword evidence="11" id="KW-1185">Reference proteome</keyword>
<evidence type="ECO:0000256" key="6">
    <source>
        <dbReference type="ARBA" id="ARBA00022888"/>
    </source>
</evidence>
<dbReference type="Pfam" id="PF13537">
    <property type="entry name" value="GATase_7"/>
    <property type="match status" value="1"/>
</dbReference>
<keyword evidence="5" id="KW-0067">ATP-binding</keyword>
<proteinExistence type="inferred from homology"/>
<comment type="similarity">
    <text evidence="2">Belongs to the asparagine synthetase family.</text>
</comment>
<keyword evidence="4" id="KW-0547">Nucleotide-binding</keyword>
<evidence type="ECO:0000256" key="2">
    <source>
        <dbReference type="ARBA" id="ARBA00005752"/>
    </source>
</evidence>
<dbReference type="InterPro" id="IPR006426">
    <property type="entry name" value="Asn_synth_AEB"/>
</dbReference>
<evidence type="ECO:0000313" key="10">
    <source>
        <dbReference type="EMBL" id="MBW7573289.1"/>
    </source>
</evidence>
<comment type="catalytic activity">
    <reaction evidence="8">
        <text>L-aspartate + L-glutamine + ATP + H2O = L-asparagine + L-glutamate + AMP + diphosphate + H(+)</text>
        <dbReference type="Rhea" id="RHEA:12228"/>
        <dbReference type="ChEBI" id="CHEBI:15377"/>
        <dbReference type="ChEBI" id="CHEBI:15378"/>
        <dbReference type="ChEBI" id="CHEBI:29985"/>
        <dbReference type="ChEBI" id="CHEBI:29991"/>
        <dbReference type="ChEBI" id="CHEBI:30616"/>
        <dbReference type="ChEBI" id="CHEBI:33019"/>
        <dbReference type="ChEBI" id="CHEBI:58048"/>
        <dbReference type="ChEBI" id="CHEBI:58359"/>
        <dbReference type="ChEBI" id="CHEBI:456215"/>
        <dbReference type="EC" id="6.3.5.4"/>
    </reaction>
</comment>
<keyword evidence="6" id="KW-0061">Asparagine biosynthesis</keyword>
<dbReference type="PROSITE" id="PS51278">
    <property type="entry name" value="GATASE_TYPE_2"/>
    <property type="match status" value="1"/>
</dbReference>
<name>A0ABS7DPP8_9FIRM</name>
<dbReference type="InterPro" id="IPR051786">
    <property type="entry name" value="ASN_synthetase/amidase"/>
</dbReference>
<feature type="domain" description="Glutamine amidotransferase type-2" evidence="9">
    <location>
        <begin position="2"/>
        <end position="220"/>
    </location>
</feature>
<comment type="pathway">
    <text evidence="1">Amino-acid biosynthesis; L-asparagine biosynthesis; L-asparagine from L-aspartate (L-Gln route): step 1/1.</text>
</comment>
<dbReference type="PANTHER" id="PTHR43284:SF1">
    <property type="entry name" value="ASPARAGINE SYNTHETASE"/>
    <property type="match status" value="1"/>
</dbReference>